<organism evidence="1">
    <name type="scientific">Moorella thermoacetica Y72</name>
    <dbReference type="NCBI Taxonomy" id="1325331"/>
    <lineage>
        <taxon>Bacteria</taxon>
        <taxon>Bacillati</taxon>
        <taxon>Bacillota</taxon>
        <taxon>Clostridia</taxon>
        <taxon>Neomoorellales</taxon>
        <taxon>Neomoorellaceae</taxon>
        <taxon>Neomoorella</taxon>
    </lineage>
</organism>
<proteinExistence type="predicted"/>
<accession>A0A0S6U8V6</accession>
<protein>
    <submittedName>
        <fullName evidence="1">Uncharacterized conserved protein</fullName>
    </submittedName>
</protein>
<name>A0A0S6U8V6_NEOTH</name>
<sequence length="110" mass="11524">MAKVKVEIYDYPSSGGGCGCGCGGGAAMTTAAIKKQVGELQQQLEEKFAGQAEAVYIDLRAVPRNQVPSELRALTNGPYPAPLVVVDGTPRYAGDIPCEEIIKEVGNILA</sequence>
<evidence type="ECO:0000313" key="1">
    <source>
        <dbReference type="EMBL" id="GAF25442.1"/>
    </source>
</evidence>
<dbReference type="RefSeq" id="WP_025773424.1">
    <property type="nucleotide sequence ID" value="NZ_DF238840.1"/>
</dbReference>
<gene>
    <name evidence="1" type="ORF">MTY_0775</name>
</gene>
<reference evidence="1" key="1">
    <citation type="journal article" date="2014" name="Gene">
        <title>Genome-guided analysis of transformation efficiency and carbon dioxide assimilation by Moorella thermoacetica Y72.</title>
        <authorList>
            <person name="Tsukahara K."/>
            <person name="Kita A."/>
            <person name="Nakashimada Y."/>
            <person name="Hoshino T."/>
            <person name="Murakami K."/>
        </authorList>
    </citation>
    <scope>NUCLEOTIDE SEQUENCE [LARGE SCALE GENOMIC DNA]</scope>
    <source>
        <strain evidence="1">Y72</strain>
    </source>
</reference>
<dbReference type="Proteomes" id="UP000063718">
    <property type="component" value="Unassembled WGS sequence"/>
</dbReference>
<dbReference type="AlphaFoldDB" id="A0A0S6U8V6"/>
<dbReference type="EMBL" id="DF238840">
    <property type="protein sequence ID" value="GAF25442.1"/>
    <property type="molecule type" value="Genomic_DNA"/>
</dbReference>